<evidence type="ECO:0000256" key="9">
    <source>
        <dbReference type="ARBA" id="ARBA00022848"/>
    </source>
</evidence>
<evidence type="ECO:0000256" key="1">
    <source>
        <dbReference type="ARBA" id="ARBA00001971"/>
    </source>
</evidence>
<dbReference type="GO" id="GO:0005506">
    <property type="term" value="F:iron ion binding"/>
    <property type="evidence" value="ECO:0007669"/>
    <property type="project" value="InterPro"/>
</dbReference>
<evidence type="ECO:0000256" key="6">
    <source>
        <dbReference type="ARBA" id="ARBA00022617"/>
    </source>
</evidence>
<dbReference type="Gene3D" id="1.10.630.10">
    <property type="entry name" value="Cytochrome P450"/>
    <property type="match status" value="2"/>
</dbReference>
<evidence type="ECO:0000256" key="8">
    <source>
        <dbReference type="ARBA" id="ARBA00022824"/>
    </source>
</evidence>
<evidence type="ECO:0000256" key="14">
    <source>
        <dbReference type="PIRSR" id="PIRSR602403-1"/>
    </source>
</evidence>
<keyword evidence="13 16" id="KW-0472">Membrane</keyword>
<comment type="function">
    <text evidence="2">May be involved in the metabolism of insect hormones and in the breakdown of synthetic insecticides.</text>
</comment>
<evidence type="ECO:0000256" key="11">
    <source>
        <dbReference type="ARBA" id="ARBA00023004"/>
    </source>
</evidence>
<accession>A0AAV8YU12</accession>
<dbReference type="InterPro" id="IPR002403">
    <property type="entry name" value="Cyt_P450_E_grp-IV"/>
</dbReference>
<dbReference type="GO" id="GO:0016705">
    <property type="term" value="F:oxidoreductase activity, acting on paired donors, with incorporation or reduction of molecular oxygen"/>
    <property type="evidence" value="ECO:0007669"/>
    <property type="project" value="InterPro"/>
</dbReference>
<dbReference type="GO" id="GO:0005789">
    <property type="term" value="C:endoplasmic reticulum membrane"/>
    <property type="evidence" value="ECO:0007669"/>
    <property type="project" value="UniProtKB-SubCell"/>
</dbReference>
<comment type="similarity">
    <text evidence="5 15">Belongs to the cytochrome P450 family.</text>
</comment>
<comment type="caution">
    <text evidence="17">The sequence shown here is derived from an EMBL/GenBank/DDBJ whole genome shotgun (WGS) entry which is preliminary data.</text>
</comment>
<evidence type="ECO:0000256" key="16">
    <source>
        <dbReference type="SAM" id="Phobius"/>
    </source>
</evidence>
<reference evidence="17" key="1">
    <citation type="journal article" date="2023" name="Insect Mol. Biol.">
        <title>Genome sequencing provides insights into the evolution of gene families encoding plant cell wall-degrading enzymes in longhorned beetles.</title>
        <authorList>
            <person name="Shin N.R."/>
            <person name="Okamura Y."/>
            <person name="Kirsch R."/>
            <person name="Pauchet Y."/>
        </authorList>
    </citation>
    <scope>NUCLEOTIDE SEQUENCE</scope>
    <source>
        <strain evidence="17">AMC_N1</strain>
    </source>
</reference>
<evidence type="ECO:0000256" key="15">
    <source>
        <dbReference type="RuleBase" id="RU000461"/>
    </source>
</evidence>
<evidence type="ECO:0000256" key="4">
    <source>
        <dbReference type="ARBA" id="ARBA00004406"/>
    </source>
</evidence>
<dbReference type="AlphaFoldDB" id="A0AAV8YU12"/>
<evidence type="ECO:0000256" key="12">
    <source>
        <dbReference type="ARBA" id="ARBA00023033"/>
    </source>
</evidence>
<evidence type="ECO:0008006" key="19">
    <source>
        <dbReference type="Google" id="ProtNLM"/>
    </source>
</evidence>
<comment type="cofactor">
    <cofactor evidence="1 14">
        <name>heme</name>
        <dbReference type="ChEBI" id="CHEBI:30413"/>
    </cofactor>
</comment>
<organism evidence="17 18">
    <name type="scientific">Aromia moschata</name>
    <dbReference type="NCBI Taxonomy" id="1265417"/>
    <lineage>
        <taxon>Eukaryota</taxon>
        <taxon>Metazoa</taxon>
        <taxon>Ecdysozoa</taxon>
        <taxon>Arthropoda</taxon>
        <taxon>Hexapoda</taxon>
        <taxon>Insecta</taxon>
        <taxon>Pterygota</taxon>
        <taxon>Neoptera</taxon>
        <taxon>Endopterygota</taxon>
        <taxon>Coleoptera</taxon>
        <taxon>Polyphaga</taxon>
        <taxon>Cucujiformia</taxon>
        <taxon>Chrysomeloidea</taxon>
        <taxon>Cerambycidae</taxon>
        <taxon>Cerambycinae</taxon>
        <taxon>Callichromatini</taxon>
        <taxon>Aromia</taxon>
    </lineage>
</organism>
<evidence type="ECO:0000313" key="17">
    <source>
        <dbReference type="EMBL" id="KAJ8954175.1"/>
    </source>
</evidence>
<dbReference type="Proteomes" id="UP001162162">
    <property type="component" value="Unassembled WGS sequence"/>
</dbReference>
<dbReference type="Pfam" id="PF00067">
    <property type="entry name" value="p450"/>
    <property type="match status" value="1"/>
</dbReference>
<dbReference type="PANTHER" id="PTHR24291">
    <property type="entry name" value="CYTOCHROME P450 FAMILY 4"/>
    <property type="match status" value="1"/>
</dbReference>
<dbReference type="SUPFAM" id="SSF48264">
    <property type="entry name" value="Cytochrome P450"/>
    <property type="match status" value="1"/>
</dbReference>
<gene>
    <name evidence="17" type="ORF">NQ318_005770</name>
</gene>
<feature type="transmembrane region" description="Helical" evidence="16">
    <location>
        <begin position="35"/>
        <end position="51"/>
    </location>
</feature>
<keyword evidence="11 14" id="KW-0408">Iron</keyword>
<evidence type="ECO:0000256" key="5">
    <source>
        <dbReference type="ARBA" id="ARBA00010617"/>
    </source>
</evidence>
<dbReference type="InterPro" id="IPR036396">
    <property type="entry name" value="Cyt_P450_sf"/>
</dbReference>
<keyword evidence="12 15" id="KW-0503">Monooxygenase</keyword>
<name>A0AAV8YU12_9CUCU</name>
<keyword evidence="9" id="KW-0492">Microsome</keyword>
<sequence length="364" mass="41616">STSGLLLQICLCGFLIWYLRLLWSRRRLYELASKMPGPFSLPLIGSALFFAGNVNDWFSNVMALFRTYSGLFRIWFGPKLLVIVSDPKYFEILLPNCLQKQFMYSVAEPLVGHGLVTAPYSKIAQVVREKKKAYKEKIAENNGHLNENSQEHVSNRKAFLDYLIEVTSEGSSKFTSQELADEVTTFIIAGSDTTASTTSFAFITLGIHQDLQQKVYDEVIEVVGPTRPVEPADLPHLKYTERFIKEALRLFPVATMIFRDIDEDVSVGDYVIPGGATVVFGILWAHTDEKYWPEPYKFDPDRFLPEEDSKRPRCAYVPFSYGSRNCIGMKYAMMVMKALIVTVVRKYRISTSYKNVEDVFAWKY</sequence>
<feature type="transmembrane region" description="Helical" evidence="16">
    <location>
        <begin position="6"/>
        <end position="23"/>
    </location>
</feature>
<dbReference type="GO" id="GO:0004497">
    <property type="term" value="F:monooxygenase activity"/>
    <property type="evidence" value="ECO:0007669"/>
    <property type="project" value="UniProtKB-KW"/>
</dbReference>
<dbReference type="InterPro" id="IPR017972">
    <property type="entry name" value="Cyt_P450_CS"/>
</dbReference>
<dbReference type="PRINTS" id="PR00465">
    <property type="entry name" value="EP450IV"/>
</dbReference>
<evidence type="ECO:0000256" key="10">
    <source>
        <dbReference type="ARBA" id="ARBA00023002"/>
    </source>
</evidence>
<keyword evidence="8" id="KW-0256">Endoplasmic reticulum</keyword>
<keyword evidence="18" id="KW-1185">Reference proteome</keyword>
<comment type="subcellular location">
    <subcellularLocation>
        <location evidence="4">Endoplasmic reticulum membrane</location>
        <topology evidence="4">Peripheral membrane protein</topology>
    </subcellularLocation>
    <subcellularLocation>
        <location evidence="3">Microsome membrane</location>
        <topology evidence="3">Peripheral membrane protein</topology>
    </subcellularLocation>
</comment>
<dbReference type="GO" id="GO:0020037">
    <property type="term" value="F:heme binding"/>
    <property type="evidence" value="ECO:0007669"/>
    <property type="project" value="InterPro"/>
</dbReference>
<keyword evidence="16" id="KW-1133">Transmembrane helix</keyword>
<keyword evidence="7 14" id="KW-0479">Metal-binding</keyword>
<protein>
    <recommendedName>
        <fullName evidence="19">Cytochrome P450</fullName>
    </recommendedName>
</protein>
<dbReference type="InterPro" id="IPR001128">
    <property type="entry name" value="Cyt_P450"/>
</dbReference>
<dbReference type="EMBL" id="JAPWTK010000050">
    <property type="protein sequence ID" value="KAJ8954175.1"/>
    <property type="molecule type" value="Genomic_DNA"/>
</dbReference>
<evidence type="ECO:0000256" key="13">
    <source>
        <dbReference type="ARBA" id="ARBA00023136"/>
    </source>
</evidence>
<feature type="binding site" description="axial binding residue" evidence="14">
    <location>
        <position position="326"/>
    </location>
    <ligand>
        <name>heme</name>
        <dbReference type="ChEBI" id="CHEBI:30413"/>
    </ligand>
    <ligandPart>
        <name>Fe</name>
        <dbReference type="ChEBI" id="CHEBI:18248"/>
    </ligandPart>
</feature>
<feature type="non-terminal residue" evidence="17">
    <location>
        <position position="1"/>
    </location>
</feature>
<evidence type="ECO:0000313" key="18">
    <source>
        <dbReference type="Proteomes" id="UP001162162"/>
    </source>
</evidence>
<evidence type="ECO:0000256" key="7">
    <source>
        <dbReference type="ARBA" id="ARBA00022723"/>
    </source>
</evidence>
<keyword evidence="16" id="KW-0812">Transmembrane</keyword>
<evidence type="ECO:0000256" key="2">
    <source>
        <dbReference type="ARBA" id="ARBA00003690"/>
    </source>
</evidence>
<keyword evidence="6 14" id="KW-0349">Heme</keyword>
<evidence type="ECO:0000256" key="3">
    <source>
        <dbReference type="ARBA" id="ARBA00004174"/>
    </source>
</evidence>
<dbReference type="InterPro" id="IPR050196">
    <property type="entry name" value="Cytochrome_P450_Monoox"/>
</dbReference>
<dbReference type="PRINTS" id="PR00385">
    <property type="entry name" value="P450"/>
</dbReference>
<keyword evidence="10 15" id="KW-0560">Oxidoreductase</keyword>
<dbReference type="PANTHER" id="PTHR24291:SF189">
    <property type="entry name" value="CYTOCHROME P450 4C3-RELATED"/>
    <property type="match status" value="1"/>
</dbReference>
<dbReference type="PROSITE" id="PS00086">
    <property type="entry name" value="CYTOCHROME_P450"/>
    <property type="match status" value="1"/>
</dbReference>
<proteinExistence type="inferred from homology"/>